<proteinExistence type="predicted"/>
<feature type="chain" id="PRO_5022749192" evidence="1">
    <location>
        <begin position="21"/>
        <end position="39"/>
    </location>
</feature>
<evidence type="ECO:0000313" key="2">
    <source>
        <dbReference type="EMBL" id="MPC25794.1"/>
    </source>
</evidence>
<feature type="signal peptide" evidence="1">
    <location>
        <begin position="1"/>
        <end position="20"/>
    </location>
</feature>
<accession>A0A5B7DYD9</accession>
<comment type="caution">
    <text evidence="2">The sequence shown here is derived from an EMBL/GenBank/DDBJ whole genome shotgun (WGS) entry which is preliminary data.</text>
</comment>
<name>A0A5B7DYD9_PORTR</name>
<keyword evidence="3" id="KW-1185">Reference proteome</keyword>
<dbReference type="EMBL" id="VSRR010001509">
    <property type="protein sequence ID" value="MPC25794.1"/>
    <property type="molecule type" value="Genomic_DNA"/>
</dbReference>
<sequence length="39" mass="4620">MYLTSLSMFIYLLILPFSSLNPEKFFIFKPTGVSINLWF</sequence>
<reference evidence="2 3" key="1">
    <citation type="submission" date="2019-05" db="EMBL/GenBank/DDBJ databases">
        <title>Another draft genome of Portunus trituberculatus and its Hox gene families provides insights of decapod evolution.</title>
        <authorList>
            <person name="Jeong J.-H."/>
            <person name="Song I."/>
            <person name="Kim S."/>
            <person name="Choi T."/>
            <person name="Kim D."/>
            <person name="Ryu S."/>
            <person name="Kim W."/>
        </authorList>
    </citation>
    <scope>NUCLEOTIDE SEQUENCE [LARGE SCALE GENOMIC DNA]</scope>
    <source>
        <tissue evidence="2">Muscle</tissue>
    </source>
</reference>
<evidence type="ECO:0000256" key="1">
    <source>
        <dbReference type="SAM" id="SignalP"/>
    </source>
</evidence>
<evidence type="ECO:0000313" key="3">
    <source>
        <dbReference type="Proteomes" id="UP000324222"/>
    </source>
</evidence>
<gene>
    <name evidence="2" type="ORF">E2C01_018917</name>
</gene>
<organism evidence="2 3">
    <name type="scientific">Portunus trituberculatus</name>
    <name type="common">Swimming crab</name>
    <name type="synonym">Neptunus trituberculatus</name>
    <dbReference type="NCBI Taxonomy" id="210409"/>
    <lineage>
        <taxon>Eukaryota</taxon>
        <taxon>Metazoa</taxon>
        <taxon>Ecdysozoa</taxon>
        <taxon>Arthropoda</taxon>
        <taxon>Crustacea</taxon>
        <taxon>Multicrustacea</taxon>
        <taxon>Malacostraca</taxon>
        <taxon>Eumalacostraca</taxon>
        <taxon>Eucarida</taxon>
        <taxon>Decapoda</taxon>
        <taxon>Pleocyemata</taxon>
        <taxon>Brachyura</taxon>
        <taxon>Eubrachyura</taxon>
        <taxon>Portunoidea</taxon>
        <taxon>Portunidae</taxon>
        <taxon>Portuninae</taxon>
        <taxon>Portunus</taxon>
    </lineage>
</organism>
<keyword evidence="1" id="KW-0732">Signal</keyword>
<protein>
    <submittedName>
        <fullName evidence="2">Uncharacterized protein</fullName>
    </submittedName>
</protein>
<dbReference type="Proteomes" id="UP000324222">
    <property type="component" value="Unassembled WGS sequence"/>
</dbReference>
<dbReference type="AlphaFoldDB" id="A0A5B7DYD9"/>